<dbReference type="EMBL" id="JEWH01000022">
    <property type="protein sequence ID" value="EXB05676.1"/>
    <property type="molecule type" value="Genomic_DNA"/>
</dbReference>
<comment type="caution">
    <text evidence="1">The sequence shown here is derived from an EMBL/GenBank/DDBJ whole genome shotgun (WGS) entry which is preliminary data.</text>
</comment>
<organism evidence="1 2">
    <name type="scientific">Acinetobacter baumannii (strain 1295743)</name>
    <dbReference type="NCBI Taxonomy" id="1310613"/>
    <lineage>
        <taxon>Bacteria</taxon>
        <taxon>Pseudomonadati</taxon>
        <taxon>Pseudomonadota</taxon>
        <taxon>Gammaproteobacteria</taxon>
        <taxon>Moraxellales</taxon>
        <taxon>Moraxellaceae</taxon>
        <taxon>Acinetobacter</taxon>
        <taxon>Acinetobacter calcoaceticus/baumannii complex</taxon>
    </lineage>
</organism>
<accession>A0A009I5B8</accession>
<protein>
    <submittedName>
        <fullName evidence="1">Uncharacterized protein</fullName>
    </submittedName>
</protein>
<dbReference type="Proteomes" id="UP000020595">
    <property type="component" value="Unassembled WGS sequence"/>
</dbReference>
<sequence length="133" mass="15200">MSQVQEIFLIGEDFEPGIVGNSEIDILLGHDTAICGEFAIRKEDGYTHCPDYCEDKNITFRELYKLNLHPLILPASHESSKRRSKKALEKAEQLQDKFVAVFILGSEFYVTRPFESENTALACVLWYALAYYS</sequence>
<evidence type="ECO:0000313" key="1">
    <source>
        <dbReference type="EMBL" id="EXB05676.1"/>
    </source>
</evidence>
<dbReference type="RefSeq" id="WP_000084570.1">
    <property type="nucleotide sequence ID" value="NZ_JEWH01000022.1"/>
</dbReference>
<name>A0A009I5B8_ACIB9</name>
<proteinExistence type="predicted"/>
<reference evidence="1 2" key="1">
    <citation type="submission" date="2014-02" db="EMBL/GenBank/DDBJ databases">
        <title>Comparative genomics and transcriptomics to identify genetic mechanisms underlying the emergence of carbapenem resistant Acinetobacter baumannii (CRAb).</title>
        <authorList>
            <person name="Harris A.D."/>
            <person name="Johnson K.J."/>
            <person name="George J."/>
            <person name="Shefchek K."/>
            <person name="Daugherty S.C."/>
            <person name="Parankush S."/>
            <person name="Sadzewicz L."/>
            <person name="Tallon L."/>
            <person name="Sengamalay N."/>
            <person name="Hazen T.H."/>
            <person name="Rasko D.A."/>
        </authorList>
    </citation>
    <scope>NUCLEOTIDE SEQUENCE [LARGE SCALE GENOMIC DNA]</scope>
    <source>
        <strain evidence="1 2">1295743</strain>
    </source>
</reference>
<evidence type="ECO:0000313" key="2">
    <source>
        <dbReference type="Proteomes" id="UP000020595"/>
    </source>
</evidence>
<gene>
    <name evidence="1" type="ORF">J512_1998</name>
</gene>
<dbReference type="AlphaFoldDB" id="A0A009I5B8"/>